<protein>
    <submittedName>
        <fullName evidence="3">Uncharacterized protein</fullName>
    </submittedName>
</protein>
<dbReference type="AlphaFoldDB" id="A0A2T3B926"/>
<dbReference type="OrthoDB" id="3531381at2759"/>
<gene>
    <name evidence="3" type="ORF">M430DRAFT_26253</name>
</gene>
<reference evidence="3 4" key="1">
    <citation type="journal article" date="2018" name="New Phytol.">
        <title>Comparative genomics and transcriptomics depict ericoid mycorrhizal fungi as versatile saprotrophs and plant mutualists.</title>
        <authorList>
            <person name="Martino E."/>
            <person name="Morin E."/>
            <person name="Grelet G.A."/>
            <person name="Kuo A."/>
            <person name="Kohler A."/>
            <person name="Daghino S."/>
            <person name="Barry K.W."/>
            <person name="Cichocki N."/>
            <person name="Clum A."/>
            <person name="Dockter R.B."/>
            <person name="Hainaut M."/>
            <person name="Kuo R.C."/>
            <person name="LaButti K."/>
            <person name="Lindahl B.D."/>
            <person name="Lindquist E.A."/>
            <person name="Lipzen A."/>
            <person name="Khouja H.R."/>
            <person name="Magnuson J."/>
            <person name="Murat C."/>
            <person name="Ohm R.A."/>
            <person name="Singer S.W."/>
            <person name="Spatafora J.W."/>
            <person name="Wang M."/>
            <person name="Veneault-Fourrey C."/>
            <person name="Henrissat B."/>
            <person name="Grigoriev I.V."/>
            <person name="Martin F.M."/>
            <person name="Perotto S."/>
        </authorList>
    </citation>
    <scope>NUCLEOTIDE SEQUENCE [LARGE SCALE GENOMIC DNA]</scope>
    <source>
        <strain evidence="3 4">ATCC 22711</strain>
    </source>
</reference>
<feature type="region of interest" description="Disordered" evidence="1">
    <location>
        <begin position="204"/>
        <end position="285"/>
    </location>
</feature>
<accession>A0A2T3B926</accession>
<dbReference type="RefSeq" id="XP_024723388.1">
    <property type="nucleotide sequence ID" value="XM_024865365.1"/>
</dbReference>
<feature type="region of interest" description="Disordered" evidence="1">
    <location>
        <begin position="420"/>
        <end position="464"/>
    </location>
</feature>
<keyword evidence="2" id="KW-1133">Transmembrane helix</keyword>
<keyword evidence="4" id="KW-1185">Reference proteome</keyword>
<evidence type="ECO:0000313" key="4">
    <source>
        <dbReference type="Proteomes" id="UP000241818"/>
    </source>
</evidence>
<name>A0A2T3B926_AMORE</name>
<dbReference type="InParanoid" id="A0A2T3B926"/>
<dbReference type="EMBL" id="KZ679008">
    <property type="protein sequence ID" value="PSS23342.1"/>
    <property type="molecule type" value="Genomic_DNA"/>
</dbReference>
<keyword evidence="2" id="KW-0472">Membrane</keyword>
<proteinExistence type="predicted"/>
<feature type="transmembrane region" description="Helical" evidence="2">
    <location>
        <begin position="97"/>
        <end position="119"/>
    </location>
</feature>
<feature type="transmembrane region" description="Helical" evidence="2">
    <location>
        <begin position="20"/>
        <end position="44"/>
    </location>
</feature>
<feature type="transmembrane region" description="Helical" evidence="2">
    <location>
        <begin position="56"/>
        <end position="77"/>
    </location>
</feature>
<evidence type="ECO:0000256" key="1">
    <source>
        <dbReference type="SAM" id="MobiDB-lite"/>
    </source>
</evidence>
<dbReference type="GeneID" id="36573446"/>
<evidence type="ECO:0000256" key="2">
    <source>
        <dbReference type="SAM" id="Phobius"/>
    </source>
</evidence>
<dbReference type="STRING" id="857342.A0A2T3B926"/>
<keyword evidence="2" id="KW-0812">Transmembrane</keyword>
<organism evidence="3 4">
    <name type="scientific">Amorphotheca resinae ATCC 22711</name>
    <dbReference type="NCBI Taxonomy" id="857342"/>
    <lineage>
        <taxon>Eukaryota</taxon>
        <taxon>Fungi</taxon>
        <taxon>Dikarya</taxon>
        <taxon>Ascomycota</taxon>
        <taxon>Pezizomycotina</taxon>
        <taxon>Leotiomycetes</taxon>
        <taxon>Helotiales</taxon>
        <taxon>Amorphothecaceae</taxon>
        <taxon>Amorphotheca</taxon>
    </lineage>
</organism>
<evidence type="ECO:0000313" key="3">
    <source>
        <dbReference type="EMBL" id="PSS23342.1"/>
    </source>
</evidence>
<feature type="compositionally biased region" description="Basic and acidic residues" evidence="1">
    <location>
        <begin position="240"/>
        <end position="256"/>
    </location>
</feature>
<feature type="transmembrane region" description="Helical" evidence="2">
    <location>
        <begin position="131"/>
        <end position="155"/>
    </location>
</feature>
<dbReference type="Proteomes" id="UP000241818">
    <property type="component" value="Unassembled WGS sequence"/>
</dbReference>
<feature type="compositionally biased region" description="Basic and acidic residues" evidence="1">
    <location>
        <begin position="431"/>
        <end position="441"/>
    </location>
</feature>
<sequence>MERNPVSVRPPRTSTRLTTWVMSVTTGFLALVSIIGIGLAASIFSSENVHTSGVSATQTFLLISSIISILYTVVYLLTTLQSNHSGEFLRKIRALCFKIACLAMIFWVVTLIASCVVISKPSLCLKGNRDCNLQVVAIVESGLAVLLMGILLIALSCYPSERSEAFLIPRRFSSRVNWSSGTPNHNSQASSYLEDLHIRGKPRGVTNERAIRRKPVPVSASGPHQHPEEFPLSPLPPMLERSRLREQREELPDHLNDSNPGKKGTVAQDLETPTSDNISGYGDFSDPSGFLQIPASTGTGWAQPVTLRSSTSIPRRSSMYTMRPAEYPEVAIHPELGFFAPAIPPPHQWSPYRTASLSQLLPVADLYGVPRRPLNIPAPLRIGRPIRDFPPIPYPSSEVTSAVKRRKSIDIKVPGAYINYPPTVETGTESARGREEDRRGVDSQNLGLERKAVRIVSPTTDEMS</sequence>